<keyword evidence="4" id="KW-0281">Fimbrium</keyword>
<evidence type="ECO:0000256" key="3">
    <source>
        <dbReference type="ARBA" id="ARBA00022729"/>
    </source>
</evidence>
<dbReference type="PANTHER" id="PTHR33420">
    <property type="entry name" value="FIMBRIAL SUBUNIT ELFA-RELATED"/>
    <property type="match status" value="1"/>
</dbReference>
<reference evidence="7" key="1">
    <citation type="submission" date="2020-09" db="EMBL/GenBank/DDBJ databases">
        <title>First Report of a novel Colistin-Resistant species of Enterobacter cloacae complex Producing MCR-5 isolated from hospital sewage water.</title>
        <authorList>
            <person name="Zhou K."/>
        </authorList>
    </citation>
    <scope>NUCLEOTIDE SEQUENCE [LARGE SCALE GENOMIC DNA]</scope>
    <source>
        <strain evidence="7">HSW1412</strain>
    </source>
</reference>
<evidence type="ECO:0000256" key="2">
    <source>
        <dbReference type="ARBA" id="ARBA00006671"/>
    </source>
</evidence>
<dbReference type="GO" id="GO:0009289">
    <property type="term" value="C:pilus"/>
    <property type="evidence" value="ECO:0007669"/>
    <property type="project" value="UniProtKB-SubCell"/>
</dbReference>
<keyword evidence="5" id="KW-0472">Membrane</keyword>
<dbReference type="InterPro" id="IPR008966">
    <property type="entry name" value="Adhesion_dom_sf"/>
</dbReference>
<evidence type="ECO:0000256" key="4">
    <source>
        <dbReference type="ARBA" id="ARBA00023263"/>
    </source>
</evidence>
<gene>
    <name evidence="7" type="ORF">IDM36_16960</name>
</gene>
<comment type="subcellular location">
    <subcellularLocation>
        <location evidence="1">Fimbrium</location>
    </subcellularLocation>
</comment>
<comment type="similarity">
    <text evidence="2">Belongs to the fimbrial protein family.</text>
</comment>
<accession>A0A7T0DUA8</accession>
<dbReference type="Pfam" id="PF00419">
    <property type="entry name" value="Fimbrial"/>
    <property type="match status" value="1"/>
</dbReference>
<feature type="transmembrane region" description="Helical" evidence="5">
    <location>
        <begin position="25"/>
        <end position="44"/>
    </location>
</feature>
<dbReference type="EMBL" id="CP061801">
    <property type="protein sequence ID" value="QPJ99577.1"/>
    <property type="molecule type" value="Genomic_DNA"/>
</dbReference>
<keyword evidence="5" id="KW-1133">Transmembrane helix</keyword>
<evidence type="ECO:0000256" key="1">
    <source>
        <dbReference type="ARBA" id="ARBA00004561"/>
    </source>
</evidence>
<dbReference type="Gene3D" id="2.60.40.1090">
    <property type="entry name" value="Fimbrial-type adhesion domain"/>
    <property type="match status" value="1"/>
</dbReference>
<organism evidence="7">
    <name type="scientific">Enterobacter mori</name>
    <dbReference type="NCBI Taxonomy" id="539813"/>
    <lineage>
        <taxon>Bacteria</taxon>
        <taxon>Pseudomonadati</taxon>
        <taxon>Pseudomonadota</taxon>
        <taxon>Gammaproteobacteria</taxon>
        <taxon>Enterobacterales</taxon>
        <taxon>Enterobacteriaceae</taxon>
        <taxon>Enterobacter</taxon>
    </lineage>
</organism>
<proteinExistence type="inferred from homology"/>
<dbReference type="InterPro" id="IPR050263">
    <property type="entry name" value="Bact_Fimbrial_Adh_Pro"/>
</dbReference>
<evidence type="ECO:0000313" key="7">
    <source>
        <dbReference type="EMBL" id="QPJ99577.1"/>
    </source>
</evidence>
<dbReference type="PANTHER" id="PTHR33420:SF3">
    <property type="entry name" value="FIMBRIAL SUBUNIT ELFA"/>
    <property type="match status" value="1"/>
</dbReference>
<feature type="domain" description="Fimbrial-type adhesion" evidence="6">
    <location>
        <begin position="57"/>
        <end position="200"/>
    </location>
</feature>
<evidence type="ECO:0000256" key="5">
    <source>
        <dbReference type="SAM" id="Phobius"/>
    </source>
</evidence>
<dbReference type="AlphaFoldDB" id="A0A7T0DUA8"/>
<evidence type="ECO:0000259" key="6">
    <source>
        <dbReference type="Pfam" id="PF00419"/>
    </source>
</evidence>
<dbReference type="InterPro" id="IPR036937">
    <property type="entry name" value="Adhesion_dom_fimbrial_sf"/>
</dbReference>
<dbReference type="SUPFAM" id="SSF49401">
    <property type="entry name" value="Bacterial adhesins"/>
    <property type="match status" value="1"/>
</dbReference>
<dbReference type="InterPro" id="IPR000259">
    <property type="entry name" value="Adhesion_dom_fimbrial"/>
</dbReference>
<dbReference type="GO" id="GO:0043709">
    <property type="term" value="P:cell adhesion involved in single-species biofilm formation"/>
    <property type="evidence" value="ECO:0007669"/>
    <property type="project" value="TreeGrafter"/>
</dbReference>
<protein>
    <submittedName>
        <fullName evidence="7">Type 1 fimbrial protein</fullName>
    </submittedName>
</protein>
<name>A0A7T0DUA8_9ENTR</name>
<keyword evidence="3" id="KW-0732">Signal</keyword>
<sequence>MQESSGIQEALSGIYKVRLVKRKPLILSVRMLLSIFITLLFVVIKAQSQTQGFGRVNMQGSIIDTACAIDVRDYEQSITLPAITTGDIIHDGSSGVGRFSIHLVNCSLAEGEKNGGDKSWFSVTFDGERNANLFGVSGADGLGIQIKDSEGNVAQPGIPLPQGRLVTEGQTLNYTLHLISNHHEFKAGDYRAAIRFKVDYY</sequence>
<keyword evidence="5" id="KW-0812">Transmembrane</keyword>